<dbReference type="InterPro" id="IPR002641">
    <property type="entry name" value="PNPLA_dom"/>
</dbReference>
<dbReference type="InterPro" id="IPR033562">
    <property type="entry name" value="PLPL"/>
</dbReference>
<dbReference type="EMBL" id="MN740409">
    <property type="protein sequence ID" value="QHU05191.1"/>
    <property type="molecule type" value="Genomic_DNA"/>
</dbReference>
<name>A0A6C0JJG8_9ZZZZ</name>
<dbReference type="PANTHER" id="PTHR12406:SF7">
    <property type="entry name" value="PATATIN-LIKE PHOSPHOLIPASE DOMAIN-CONTAINING PROTEIN 4"/>
    <property type="match status" value="1"/>
</dbReference>
<dbReference type="GO" id="GO:0016020">
    <property type="term" value="C:membrane"/>
    <property type="evidence" value="ECO:0007669"/>
    <property type="project" value="TreeGrafter"/>
</dbReference>
<dbReference type="PROSITE" id="PS51635">
    <property type="entry name" value="PNPLA"/>
    <property type="match status" value="1"/>
</dbReference>
<dbReference type="Pfam" id="PF01734">
    <property type="entry name" value="Patatin"/>
    <property type="match status" value="1"/>
</dbReference>
<dbReference type="GO" id="GO:0055088">
    <property type="term" value="P:lipid homeostasis"/>
    <property type="evidence" value="ECO:0007669"/>
    <property type="project" value="TreeGrafter"/>
</dbReference>
<dbReference type="GO" id="GO:0005737">
    <property type="term" value="C:cytoplasm"/>
    <property type="evidence" value="ECO:0007669"/>
    <property type="project" value="TreeGrafter"/>
</dbReference>
<dbReference type="InterPro" id="IPR016035">
    <property type="entry name" value="Acyl_Trfase/lysoPLipase"/>
</dbReference>
<proteinExistence type="predicted"/>
<dbReference type="GO" id="GO:0019433">
    <property type="term" value="P:triglyceride catabolic process"/>
    <property type="evidence" value="ECO:0007669"/>
    <property type="project" value="TreeGrafter"/>
</dbReference>
<keyword evidence="1" id="KW-0443">Lipid metabolism</keyword>
<evidence type="ECO:0000259" key="2">
    <source>
        <dbReference type="PROSITE" id="PS51635"/>
    </source>
</evidence>
<dbReference type="AlphaFoldDB" id="A0A6C0JJG8"/>
<evidence type="ECO:0000313" key="3">
    <source>
        <dbReference type="EMBL" id="QHU05191.1"/>
    </source>
</evidence>
<dbReference type="GO" id="GO:0004806">
    <property type="term" value="F:triacylglycerol lipase activity"/>
    <property type="evidence" value="ECO:0007669"/>
    <property type="project" value="TreeGrafter"/>
</dbReference>
<dbReference type="GO" id="GO:0005811">
    <property type="term" value="C:lipid droplet"/>
    <property type="evidence" value="ECO:0007669"/>
    <property type="project" value="TreeGrafter"/>
</dbReference>
<reference evidence="3" key="1">
    <citation type="journal article" date="2020" name="Nature">
        <title>Giant virus diversity and host interactions through global metagenomics.</title>
        <authorList>
            <person name="Schulz F."/>
            <person name="Roux S."/>
            <person name="Paez-Espino D."/>
            <person name="Jungbluth S."/>
            <person name="Walsh D.A."/>
            <person name="Denef V.J."/>
            <person name="McMahon K.D."/>
            <person name="Konstantinidis K.T."/>
            <person name="Eloe-Fadrosh E.A."/>
            <person name="Kyrpides N.C."/>
            <person name="Woyke T."/>
        </authorList>
    </citation>
    <scope>NUCLEOTIDE SEQUENCE</scope>
    <source>
        <strain evidence="3">GVMAG-M-3300027708-5</strain>
    </source>
</reference>
<accession>A0A6C0JJG8</accession>
<dbReference type="SUPFAM" id="SSF52151">
    <property type="entry name" value="FabD/lysophospholipase-like"/>
    <property type="match status" value="1"/>
</dbReference>
<sequence length="277" mass="31972">MKFVNNIWIFVNIAIIMRFGVKSFFDTLHYCKTNLVTKPPKLYMISPQQNSLQNKKILSISPGGYKGFYVLGICKYIKENYCLRDYVFSGASAGAWNSLMLCSRIDIQQIQNKILDKSFSKINSIHEMENQIKDKFLDNYKTRDFDLSRLYVGVTTLHNCKSNIIIYNGFENLEDALNCCIASSHIPFLTGGLTNVYRKTLSFDGGFSPYPYLNTSETALHIYPNIWNHFSTNKSIFNLSDYTTLLSKSKFPFEEMIENGYLDTKKNAKQLDIIFKK</sequence>
<protein>
    <recommendedName>
        <fullName evidence="2">PNPLA domain-containing protein</fullName>
    </recommendedName>
</protein>
<dbReference type="PANTHER" id="PTHR12406">
    <property type="entry name" value="CALCIUM-INDEPENDENT PHOSPHOLIPASE A2 IPLA2 -RELATED"/>
    <property type="match status" value="1"/>
</dbReference>
<feature type="domain" description="PNPLA" evidence="2">
    <location>
        <begin position="58"/>
        <end position="222"/>
    </location>
</feature>
<organism evidence="3">
    <name type="scientific">viral metagenome</name>
    <dbReference type="NCBI Taxonomy" id="1070528"/>
    <lineage>
        <taxon>unclassified sequences</taxon>
        <taxon>metagenomes</taxon>
        <taxon>organismal metagenomes</taxon>
    </lineage>
</organism>
<dbReference type="Gene3D" id="3.40.1090.10">
    <property type="entry name" value="Cytosolic phospholipase A2 catalytic domain"/>
    <property type="match status" value="1"/>
</dbReference>
<evidence type="ECO:0000256" key="1">
    <source>
        <dbReference type="ARBA" id="ARBA00023098"/>
    </source>
</evidence>